<dbReference type="Proteomes" id="UP000093514">
    <property type="component" value="Unassembled WGS sequence"/>
</dbReference>
<evidence type="ECO:0000256" key="2">
    <source>
        <dbReference type="ARBA" id="ARBA00022600"/>
    </source>
</evidence>
<dbReference type="InterPro" id="IPR011832">
    <property type="entry name" value="GlgDAde_trans"/>
</dbReference>
<evidence type="ECO:0000256" key="6">
    <source>
        <dbReference type="ARBA" id="ARBA00022840"/>
    </source>
</evidence>
<dbReference type="SUPFAM" id="SSF53448">
    <property type="entry name" value="Nucleotide-diphospho-sugar transferases"/>
    <property type="match status" value="1"/>
</dbReference>
<accession>A0A1C0A8T7</accession>
<dbReference type="GO" id="GO:0005524">
    <property type="term" value="F:ATP binding"/>
    <property type="evidence" value="ECO:0007669"/>
    <property type="project" value="UniProtKB-KW"/>
</dbReference>
<dbReference type="RefSeq" id="WP_068718696.1">
    <property type="nucleotide sequence ID" value="NZ_LWDV01000009.1"/>
</dbReference>
<dbReference type="EC" id="2.7.7.27" evidence="9"/>
<keyword evidence="5 9" id="KW-0547">Nucleotide-binding</keyword>
<feature type="site" description="Could play a key role in the communication between the regulatory and the substrate sites" evidence="9">
    <location>
        <position position="57"/>
    </location>
</feature>
<feature type="binding site" evidence="9">
    <location>
        <position position="98"/>
    </location>
    <ligand>
        <name>alpha-D-glucose 1-phosphate</name>
        <dbReference type="ChEBI" id="CHEBI:58601"/>
    </ligand>
</feature>
<dbReference type="OrthoDB" id="9801810at2"/>
<protein>
    <recommendedName>
        <fullName evidence="9">Glucose-1-phosphate adenylyltransferase</fullName>
        <ecNumber evidence="9">2.7.7.27</ecNumber>
    </recommendedName>
    <alternativeName>
        <fullName evidence="9">ADP-glucose pyrophosphorylase</fullName>
        <shortName evidence="9">ADPGlc PPase</shortName>
    </alternativeName>
    <alternativeName>
        <fullName evidence="9">ADP-glucose synthase</fullName>
    </alternativeName>
</protein>
<dbReference type="GO" id="GO:0008878">
    <property type="term" value="F:glucose-1-phosphate adenylyltransferase activity"/>
    <property type="evidence" value="ECO:0007669"/>
    <property type="project" value="UniProtKB-UniRule"/>
</dbReference>
<dbReference type="NCBIfam" id="NF003670">
    <property type="entry name" value="PRK05293.1"/>
    <property type="match status" value="1"/>
</dbReference>
<dbReference type="PANTHER" id="PTHR43523:SF2">
    <property type="entry name" value="GLUCOSE-1-PHOSPHATE ADENYLYLTRANSFERASE"/>
    <property type="match status" value="1"/>
</dbReference>
<keyword evidence="4 9" id="KW-0548">Nucleotidyltransferase</keyword>
<dbReference type="CDD" id="cd04651">
    <property type="entry name" value="LbH_G1P_AT_C"/>
    <property type="match status" value="1"/>
</dbReference>
<evidence type="ECO:0000313" key="13">
    <source>
        <dbReference type="Proteomes" id="UP000093514"/>
    </source>
</evidence>
<dbReference type="AlphaFoldDB" id="A0A1C0A8T7"/>
<reference evidence="12 13" key="2">
    <citation type="submission" date="2016-08" db="EMBL/GenBank/DDBJ databases">
        <title>Orenia metallireducens sp. nov. strain Z6, a Novel Metal-reducing Firmicute from the Deep Subsurface.</title>
        <authorList>
            <person name="Maxim B.I."/>
            <person name="Kenneth K."/>
            <person name="Flynn T.M."/>
            <person name="Oloughlin E.J."/>
            <person name="Locke R.A."/>
            <person name="Weber J.R."/>
            <person name="Egan S.M."/>
            <person name="Mackie R.I."/>
            <person name="Cann I.K."/>
        </authorList>
    </citation>
    <scope>NUCLEOTIDE SEQUENCE [LARGE SCALE GENOMIC DNA]</scope>
    <source>
        <strain evidence="12 13">Z6</strain>
    </source>
</reference>
<feature type="binding site" evidence="9">
    <location>
        <position position="163"/>
    </location>
    <ligand>
        <name>alpha-D-glucose 1-phosphate</name>
        <dbReference type="ChEBI" id="CHEBI:58601"/>
    </ligand>
</feature>
<keyword evidence="2 9" id="KW-0321">Glycogen metabolism</keyword>
<keyword evidence="7 9" id="KW-0320">Glycogen biosynthesis</keyword>
<evidence type="ECO:0000256" key="9">
    <source>
        <dbReference type="HAMAP-Rule" id="MF_00624"/>
    </source>
</evidence>
<comment type="similarity">
    <text evidence="1 9">Belongs to the bacterial/plant glucose-1-phosphate adenylyltransferase family.</text>
</comment>
<reference evidence="13" key="1">
    <citation type="submission" date="2016-07" db="EMBL/GenBank/DDBJ databases">
        <authorList>
            <person name="Florea S."/>
            <person name="Webb J.S."/>
            <person name="Jaromczyk J."/>
            <person name="Schardl C.L."/>
        </authorList>
    </citation>
    <scope>NUCLEOTIDE SEQUENCE [LARGE SCALE GENOMIC DNA]</scope>
    <source>
        <strain evidence="13">Z6</strain>
    </source>
</reference>
<dbReference type="PROSITE" id="PS00810">
    <property type="entry name" value="ADP_GLC_PYROPHOSPH_3"/>
    <property type="match status" value="1"/>
</dbReference>
<dbReference type="InterPro" id="IPR005836">
    <property type="entry name" value="ADP_Glu_pyroP_CS"/>
</dbReference>
<keyword evidence="13" id="KW-1185">Reference proteome</keyword>
<dbReference type="PROSITE" id="PS00808">
    <property type="entry name" value="ADP_GLC_PYROPHOSPH_1"/>
    <property type="match status" value="1"/>
</dbReference>
<evidence type="ECO:0000256" key="7">
    <source>
        <dbReference type="ARBA" id="ARBA00023056"/>
    </source>
</evidence>
<dbReference type="Pfam" id="PF00483">
    <property type="entry name" value="NTP_transferase"/>
    <property type="match status" value="1"/>
</dbReference>
<name>A0A1C0A8T7_9FIRM</name>
<dbReference type="SUPFAM" id="SSF51161">
    <property type="entry name" value="Trimeric LpxA-like enzymes"/>
    <property type="match status" value="1"/>
</dbReference>
<evidence type="ECO:0000256" key="8">
    <source>
        <dbReference type="ARBA" id="ARBA00023277"/>
    </source>
</evidence>
<evidence type="ECO:0000256" key="4">
    <source>
        <dbReference type="ARBA" id="ARBA00022695"/>
    </source>
</evidence>
<evidence type="ECO:0000259" key="10">
    <source>
        <dbReference type="Pfam" id="PF00483"/>
    </source>
</evidence>
<sequence length="430" mass="47769">METLALILAGGRGTRLDVLTEYRAKPSVPFAGKLRLIDFALSNCVNSGIYNVGVLTQYLPMSLHDHIGIGKPWDLDRKIGGISLLQPYTGKDKKYGWYQGTAHAVCQNINYIKKNNPKYVLILSGDHVYKMDYSQMIDYHRNKGAELTIAAQRVPWEEANRFGILETDDNLEIMDFKEKPEEPLNNLASMGIYVFNADLLIDMLEEHCNQENSDFGHHIIPPIIESSKTFSYEFEGYWRDVGTIQSFWETNLSLAAPVPELNLYDDNWKIHTRSTEQPPAKFGAKGSAKQSLISSGSIINGVVENSIISPGVYIEEGAVVRDSIIFNNTRIKADSIVFSSVIDKGVVVGEKSHIGFGNDLTANVDKPKLYKTGLTVIGKGAAIPSKTKIGRNCRVLPYIKEKDFGDEKTIASGTTVKPLMEEELSLVETG</sequence>
<evidence type="ECO:0000256" key="3">
    <source>
        <dbReference type="ARBA" id="ARBA00022679"/>
    </source>
</evidence>
<keyword evidence="8 9" id="KW-0119">Carbohydrate metabolism</keyword>
<dbReference type="InterPro" id="IPR023049">
    <property type="entry name" value="GlgC_bac"/>
</dbReference>
<comment type="function">
    <text evidence="9">Involved in the biosynthesis of ADP-glucose, a building block required for the elongation reactions to produce glycogen. Catalyzes the reaction between ATP and alpha-D-glucose 1-phosphate (G1P) to produce pyrophosphate and ADP-Glc.</text>
</comment>
<dbReference type="UniPathway" id="UPA00164"/>
<dbReference type="Gene3D" id="3.90.550.10">
    <property type="entry name" value="Spore Coat Polysaccharide Biosynthesis Protein SpsA, Chain A"/>
    <property type="match status" value="1"/>
</dbReference>
<dbReference type="PANTHER" id="PTHR43523">
    <property type="entry name" value="GLUCOSE-1-PHOSPHATE ADENYLYLTRANSFERASE-RELATED"/>
    <property type="match status" value="1"/>
</dbReference>
<feature type="site" description="Could play a key role in the communication between the regulatory and the substrate sites" evidence="9">
    <location>
        <position position="97"/>
    </location>
</feature>
<keyword evidence="3 9" id="KW-0808">Transferase</keyword>
<comment type="caution">
    <text evidence="12">The sequence shown here is derived from an EMBL/GenBank/DDBJ whole genome shotgun (WGS) entry which is preliminary data.</text>
</comment>
<evidence type="ECO:0000313" key="12">
    <source>
        <dbReference type="EMBL" id="OCL26652.1"/>
    </source>
</evidence>
<comment type="catalytic activity">
    <reaction evidence="9">
        <text>alpha-D-glucose 1-phosphate + ATP + H(+) = ADP-alpha-D-glucose + diphosphate</text>
        <dbReference type="Rhea" id="RHEA:12120"/>
        <dbReference type="ChEBI" id="CHEBI:15378"/>
        <dbReference type="ChEBI" id="CHEBI:30616"/>
        <dbReference type="ChEBI" id="CHEBI:33019"/>
        <dbReference type="ChEBI" id="CHEBI:57498"/>
        <dbReference type="ChEBI" id="CHEBI:58601"/>
        <dbReference type="EC" id="2.7.7.27"/>
    </reaction>
</comment>
<dbReference type="InterPro" id="IPR011004">
    <property type="entry name" value="Trimer_LpxA-like_sf"/>
</dbReference>
<dbReference type="GO" id="GO:0005978">
    <property type="term" value="P:glycogen biosynthetic process"/>
    <property type="evidence" value="ECO:0007669"/>
    <property type="project" value="UniProtKB-UniRule"/>
</dbReference>
<proteinExistence type="inferred from homology"/>
<feature type="domain" description="Nucleotidyl transferase" evidence="10">
    <location>
        <begin position="5"/>
        <end position="254"/>
    </location>
</feature>
<dbReference type="NCBIfam" id="TIGR02092">
    <property type="entry name" value="glgD"/>
    <property type="match status" value="1"/>
</dbReference>
<dbReference type="CDD" id="cd02508">
    <property type="entry name" value="ADP_Glucose_PP"/>
    <property type="match status" value="1"/>
</dbReference>
<keyword evidence="6 9" id="KW-0067">ATP-binding</keyword>
<dbReference type="HAMAP" id="MF_00624">
    <property type="entry name" value="GlgC"/>
    <property type="match status" value="1"/>
</dbReference>
<comment type="subunit">
    <text evidence="9">Homotetramer.</text>
</comment>
<dbReference type="Pfam" id="PF24894">
    <property type="entry name" value="Hexapep_GlmU"/>
    <property type="match status" value="1"/>
</dbReference>
<dbReference type="EMBL" id="LWDV01000009">
    <property type="protein sequence ID" value="OCL26652.1"/>
    <property type="molecule type" value="Genomic_DNA"/>
</dbReference>
<evidence type="ECO:0000256" key="1">
    <source>
        <dbReference type="ARBA" id="ARBA00010443"/>
    </source>
</evidence>
<evidence type="ECO:0000256" key="5">
    <source>
        <dbReference type="ARBA" id="ARBA00022741"/>
    </source>
</evidence>
<dbReference type="InterPro" id="IPR056818">
    <property type="entry name" value="GlmU/GlgC-like_hexapep"/>
</dbReference>
<feature type="binding site" evidence="9">
    <location>
        <position position="189"/>
    </location>
    <ligand>
        <name>alpha-D-glucose 1-phosphate</name>
        <dbReference type="ChEBI" id="CHEBI:58601"/>
    </ligand>
</feature>
<feature type="binding site" evidence="9">
    <location>
        <begin position="178"/>
        <end position="179"/>
    </location>
    <ligand>
        <name>alpha-D-glucose 1-phosphate</name>
        <dbReference type="ChEBI" id="CHEBI:58601"/>
    </ligand>
</feature>
<evidence type="ECO:0000259" key="11">
    <source>
        <dbReference type="Pfam" id="PF24894"/>
    </source>
</evidence>
<dbReference type="NCBIfam" id="TIGR02091">
    <property type="entry name" value="glgC"/>
    <property type="match status" value="1"/>
</dbReference>
<dbReference type="Gene3D" id="2.160.10.10">
    <property type="entry name" value="Hexapeptide repeat proteins"/>
    <property type="match status" value="1"/>
</dbReference>
<dbReference type="InterPro" id="IPR005835">
    <property type="entry name" value="NTP_transferase_dom"/>
</dbReference>
<organism evidence="12 13">
    <name type="scientific">Orenia metallireducens</name>
    <dbReference type="NCBI Taxonomy" id="1413210"/>
    <lineage>
        <taxon>Bacteria</taxon>
        <taxon>Bacillati</taxon>
        <taxon>Bacillota</taxon>
        <taxon>Clostridia</taxon>
        <taxon>Halanaerobiales</taxon>
        <taxon>Halobacteroidaceae</taxon>
        <taxon>Orenia</taxon>
    </lineage>
</organism>
<dbReference type="InterPro" id="IPR011831">
    <property type="entry name" value="ADP-Glc_PPase"/>
</dbReference>
<comment type="pathway">
    <text evidence="9">Glycan biosynthesis; glycogen biosynthesis.</text>
</comment>
<dbReference type="PROSITE" id="PS00809">
    <property type="entry name" value="ADP_GLC_PYROPHOSPH_2"/>
    <property type="match status" value="1"/>
</dbReference>
<gene>
    <name evidence="9" type="primary">glgC</name>
    <name evidence="12" type="ORF">U472_11785</name>
</gene>
<dbReference type="InterPro" id="IPR029044">
    <property type="entry name" value="Nucleotide-diphossugar_trans"/>
</dbReference>
<feature type="domain" description="Glucose-1-phosphate adenylyltransferase/Bifunctional protein GlmU-like C-terminal hexapeptide" evidence="11">
    <location>
        <begin position="278"/>
        <end position="376"/>
    </location>
</feature>